<proteinExistence type="predicted"/>
<feature type="domain" description="Integrase catalytic" evidence="2">
    <location>
        <begin position="58"/>
        <end position="247"/>
    </location>
</feature>
<dbReference type="Pfam" id="PF00665">
    <property type="entry name" value="rve"/>
    <property type="match status" value="1"/>
</dbReference>
<feature type="region of interest" description="Disordered" evidence="1">
    <location>
        <begin position="1"/>
        <end position="20"/>
    </location>
</feature>
<dbReference type="InterPro" id="IPR036397">
    <property type="entry name" value="RNaseH_sf"/>
</dbReference>
<dbReference type="GeneID" id="71515299"/>
<evidence type="ECO:0000313" key="3">
    <source>
        <dbReference type="EMBL" id="APC49032.1"/>
    </source>
</evidence>
<dbReference type="Gene3D" id="3.30.420.10">
    <property type="entry name" value="Ribonuclease H-like superfamily/Ribonuclease H"/>
    <property type="match status" value="1"/>
</dbReference>
<dbReference type="EMBL" id="CP017962">
    <property type="protein sequence ID" value="APC49032.1"/>
    <property type="molecule type" value="Genomic_DNA"/>
</dbReference>
<name>A0AAC9J1V4_VIRHA</name>
<dbReference type="AlphaFoldDB" id="A0AAC9J1V4"/>
<evidence type="ECO:0000259" key="2">
    <source>
        <dbReference type="PROSITE" id="PS50994"/>
    </source>
</evidence>
<dbReference type="PROSITE" id="PS50994">
    <property type="entry name" value="INTEGRASE"/>
    <property type="match status" value="1"/>
</dbReference>
<dbReference type="GO" id="GO:0003676">
    <property type="term" value="F:nucleic acid binding"/>
    <property type="evidence" value="ECO:0007669"/>
    <property type="project" value="InterPro"/>
</dbReference>
<reference evidence="3 4" key="1">
    <citation type="submission" date="2016-11" db="EMBL/GenBank/DDBJ databases">
        <title>Complete genome sequencing of Virgibacillus halodenitrificans PDB-F2.</title>
        <authorList>
            <person name="Sun Z."/>
            <person name="Zhou Y."/>
            <person name="Li H."/>
        </authorList>
    </citation>
    <scope>NUCLEOTIDE SEQUENCE [LARGE SCALE GENOMIC DNA]</scope>
    <source>
        <strain evidence="3 4">PDB-F2</strain>
    </source>
</reference>
<dbReference type="Proteomes" id="UP000182945">
    <property type="component" value="Chromosome"/>
</dbReference>
<evidence type="ECO:0000256" key="1">
    <source>
        <dbReference type="SAM" id="MobiDB-lite"/>
    </source>
</evidence>
<sequence>MTKEKRLFEKYPSSESKNEREDILNEITNEQKYGLGKEGRRTLYKYEGFYKELEFTTSKYAEGIFETVYIDHAKLDIEVEIDGKHSKRLWLTLMIDDYSRRVLAFYLTFEEPSYNSCMMVIRKCVKKYNRLPKNLVVDSGMEFNSVDFETLLATYGIHTKQRPLLKAGFNNVVERLFGLTNKLFIQILMGNTRNVQQVNNSVDSKNYVVWTLETLNKRLENWIYNVYDNYINLSLQQSPKEIFLNSFEVSGRPNIYIPYDENFILMTLPSPKGKTRKVQPRRGIKLNYLYYWCEQFNDPMIEYTKVEVKFDPLNTGILYAYVNNQWIRCQLSVISI</sequence>
<organism evidence="3 4">
    <name type="scientific">Virgibacillus halodenitrificans</name>
    <name type="common">Bacillus halodenitrificans</name>
    <dbReference type="NCBI Taxonomy" id="1482"/>
    <lineage>
        <taxon>Bacteria</taxon>
        <taxon>Bacillati</taxon>
        <taxon>Bacillota</taxon>
        <taxon>Bacilli</taxon>
        <taxon>Bacillales</taxon>
        <taxon>Bacillaceae</taxon>
        <taxon>Virgibacillus</taxon>
    </lineage>
</organism>
<evidence type="ECO:0000313" key="4">
    <source>
        <dbReference type="Proteomes" id="UP000182945"/>
    </source>
</evidence>
<dbReference type="SUPFAM" id="SSF53098">
    <property type="entry name" value="Ribonuclease H-like"/>
    <property type="match status" value="1"/>
</dbReference>
<dbReference type="InterPro" id="IPR001584">
    <property type="entry name" value="Integrase_cat-core"/>
</dbReference>
<dbReference type="InterPro" id="IPR015378">
    <property type="entry name" value="Transposase-like_Mu_C"/>
</dbReference>
<dbReference type="InterPro" id="IPR012337">
    <property type="entry name" value="RNaseH-like_sf"/>
</dbReference>
<gene>
    <name evidence="3" type="ORF">BME96_12880</name>
</gene>
<dbReference type="Pfam" id="PF09299">
    <property type="entry name" value="Mu-transpos_C"/>
    <property type="match status" value="1"/>
</dbReference>
<dbReference type="GO" id="GO:0015074">
    <property type="term" value="P:DNA integration"/>
    <property type="evidence" value="ECO:0007669"/>
    <property type="project" value="InterPro"/>
</dbReference>
<protein>
    <recommendedName>
        <fullName evidence="2">Integrase catalytic domain-containing protein</fullName>
    </recommendedName>
</protein>
<dbReference type="RefSeq" id="WP_060679780.1">
    <property type="nucleotide sequence ID" value="NZ_CP017962.1"/>
</dbReference>
<dbReference type="KEGG" id="vhl:BME96_12880"/>
<accession>A0AAC9J1V4</accession>